<evidence type="ECO:0000256" key="2">
    <source>
        <dbReference type="ARBA" id="ARBA00012438"/>
    </source>
</evidence>
<gene>
    <name evidence="6" type="ORF">HND93_28030</name>
</gene>
<dbReference type="Gene3D" id="3.30.565.10">
    <property type="entry name" value="Histidine kinase-like ATPase, C-terminal domain"/>
    <property type="match status" value="1"/>
</dbReference>
<dbReference type="SMART" id="SM00091">
    <property type="entry name" value="PAS"/>
    <property type="match status" value="3"/>
</dbReference>
<dbReference type="SMART" id="SM00387">
    <property type="entry name" value="HATPase_c"/>
    <property type="match status" value="1"/>
</dbReference>
<sequence length="811" mass="88906">MTLRASTPPTDSATTATADGDALLAALLERLPNAVVVFDAEDRLLLWNDAYLRFFPEEARIVAAGVPYVDTLRIYFAANLPRSELPELERHLAAGLKRHRDLADGGPFVFQPADGRWLKVEAHRLPDGRLLKMWTDVTAEHALATHAPAPLDAATAVDVGFARFDAAARLITANRGLEVLLPDCVDLFRAGVPYRALLEKVAVSMLDEAGCRLLLPLAERDDPVRQPVLHPLVLPRADGRWLHLEERPTADGGFVSSWVDVTAQVRSEMELERTRNLLADAVESMPEGFALFDARGSLVRCNERYRALMATDGAEGVTIREILGSGVQTGHFAAAAAMGEAEREGWIDAQIRRHRTHGLPVELEIAGGRWIRLSDRATESGGVVAVVTEITEAKRREDEAAARSRAELARKNAILEATLENVAQGICLFDADGRIIAYNRRLLEMMRIPAWFADTNPGLEDVVRFQVENGIPATPPGFEGPERREELVRFFLDRFHQQKAEATHLQPMSDGRCLEIQVTPTPDGGHVRTYTDITGRRRAEQELRAAKERAEQALAELRNAQQSLIQSEKMAALGSLVAGVAHEINTPVGLTLTTASLLADETGALARRFEEATLRKSELQRFITLVGETSQRILANTYRAAELIQSFKQVAVDQTTDDRRAFDLGQYIHEVLLSFGPRLKRTGIEVSVDGPEGLVVDGYPGPVAQVLTNLVMNSLIHAFEPGTPGRIRIEVQELPGGEVGLTYTDDGKGIPADVLPRIFDPFFTTNRGGGGTGLGLNIVYNIVTGTMKGAITAESEPGRGTTFRLRFPKCL</sequence>
<keyword evidence="3" id="KW-0597">Phosphoprotein</keyword>
<dbReference type="PANTHER" id="PTHR43065">
    <property type="entry name" value="SENSOR HISTIDINE KINASE"/>
    <property type="match status" value="1"/>
</dbReference>
<comment type="catalytic activity">
    <reaction evidence="1">
        <text>ATP + protein L-histidine = ADP + protein N-phospho-L-histidine.</text>
        <dbReference type="EC" id="2.7.13.3"/>
    </reaction>
</comment>
<dbReference type="PROSITE" id="PS50109">
    <property type="entry name" value="HIS_KIN"/>
    <property type="match status" value="1"/>
</dbReference>
<feature type="coiled-coil region" evidence="4">
    <location>
        <begin position="536"/>
        <end position="570"/>
    </location>
</feature>
<evidence type="ECO:0000259" key="5">
    <source>
        <dbReference type="PROSITE" id="PS50109"/>
    </source>
</evidence>
<dbReference type="Proteomes" id="UP000584642">
    <property type="component" value="Unassembled WGS sequence"/>
</dbReference>
<accession>A0ABX2TGW0</accession>
<dbReference type="InterPro" id="IPR004358">
    <property type="entry name" value="Sig_transdc_His_kin-like_C"/>
</dbReference>
<evidence type="ECO:0000256" key="3">
    <source>
        <dbReference type="ARBA" id="ARBA00022553"/>
    </source>
</evidence>
<dbReference type="PRINTS" id="PR00344">
    <property type="entry name" value="BCTRLSENSOR"/>
</dbReference>
<dbReference type="InterPro" id="IPR005467">
    <property type="entry name" value="His_kinase_dom"/>
</dbReference>
<dbReference type="PANTHER" id="PTHR43065:SF47">
    <property type="match status" value="1"/>
</dbReference>
<dbReference type="EMBL" id="JABFDB010000028">
    <property type="protein sequence ID" value="NYZ23565.1"/>
    <property type="molecule type" value="Genomic_DNA"/>
</dbReference>
<reference evidence="6 7" key="1">
    <citation type="submission" date="2020-05" db="EMBL/GenBank/DDBJ databases">
        <title>Azospirillum oleiclasticum sp. nov, a nitrogen-fixing and heavy crude oil-emulsifying bacterium isolated from the crude oil of Yumen Oilfield.</title>
        <authorList>
            <person name="Wu D."/>
            <person name="Cai M."/>
            <person name="Zhang X."/>
        </authorList>
    </citation>
    <scope>NUCLEOTIDE SEQUENCE [LARGE SCALE GENOMIC DNA]</scope>
    <source>
        <strain evidence="6 7">ROY-1-1-2</strain>
    </source>
</reference>
<keyword evidence="7" id="KW-1185">Reference proteome</keyword>
<evidence type="ECO:0000256" key="4">
    <source>
        <dbReference type="SAM" id="Coils"/>
    </source>
</evidence>
<dbReference type="SUPFAM" id="SSF55874">
    <property type="entry name" value="ATPase domain of HSP90 chaperone/DNA topoisomerase II/histidine kinase"/>
    <property type="match status" value="1"/>
</dbReference>
<keyword evidence="4" id="KW-0175">Coiled coil</keyword>
<dbReference type="CDD" id="cd00075">
    <property type="entry name" value="HATPase"/>
    <property type="match status" value="1"/>
</dbReference>
<dbReference type="InterPro" id="IPR003594">
    <property type="entry name" value="HATPase_dom"/>
</dbReference>
<dbReference type="InterPro" id="IPR003661">
    <property type="entry name" value="HisK_dim/P_dom"/>
</dbReference>
<dbReference type="RefSeq" id="WP_180285340.1">
    <property type="nucleotide sequence ID" value="NZ_JABFDB010000028.1"/>
</dbReference>
<comment type="caution">
    <text evidence="6">The sequence shown here is derived from an EMBL/GenBank/DDBJ whole genome shotgun (WGS) entry which is preliminary data.</text>
</comment>
<protein>
    <recommendedName>
        <fullName evidence="2">histidine kinase</fullName>
        <ecNumber evidence="2">2.7.13.3</ecNumber>
    </recommendedName>
</protein>
<feature type="domain" description="Histidine kinase" evidence="5">
    <location>
        <begin position="579"/>
        <end position="811"/>
    </location>
</feature>
<dbReference type="CDD" id="cd00082">
    <property type="entry name" value="HisKA"/>
    <property type="match status" value="1"/>
</dbReference>
<dbReference type="Pfam" id="PF12860">
    <property type="entry name" value="PAS_7"/>
    <property type="match status" value="4"/>
</dbReference>
<dbReference type="EC" id="2.7.13.3" evidence="2"/>
<evidence type="ECO:0000256" key="1">
    <source>
        <dbReference type="ARBA" id="ARBA00000085"/>
    </source>
</evidence>
<dbReference type="InterPro" id="IPR000014">
    <property type="entry name" value="PAS"/>
</dbReference>
<dbReference type="InterPro" id="IPR036890">
    <property type="entry name" value="HATPase_C_sf"/>
</dbReference>
<dbReference type="Gene3D" id="1.10.287.130">
    <property type="match status" value="1"/>
</dbReference>
<dbReference type="InterPro" id="IPR035965">
    <property type="entry name" value="PAS-like_dom_sf"/>
</dbReference>
<evidence type="ECO:0000313" key="7">
    <source>
        <dbReference type="Proteomes" id="UP000584642"/>
    </source>
</evidence>
<dbReference type="InterPro" id="IPR036097">
    <property type="entry name" value="HisK_dim/P_sf"/>
</dbReference>
<dbReference type="SUPFAM" id="SSF47384">
    <property type="entry name" value="Homodimeric domain of signal transducing histidine kinase"/>
    <property type="match status" value="1"/>
</dbReference>
<proteinExistence type="predicted"/>
<evidence type="ECO:0000313" key="6">
    <source>
        <dbReference type="EMBL" id="NYZ23565.1"/>
    </source>
</evidence>
<dbReference type="Gene3D" id="3.30.450.20">
    <property type="entry name" value="PAS domain"/>
    <property type="match status" value="3"/>
</dbReference>
<dbReference type="SUPFAM" id="SSF55785">
    <property type="entry name" value="PYP-like sensor domain (PAS domain)"/>
    <property type="match status" value="3"/>
</dbReference>
<name>A0ABX2TGW0_9PROT</name>
<dbReference type="Pfam" id="PF02518">
    <property type="entry name" value="HATPase_c"/>
    <property type="match status" value="1"/>
</dbReference>
<organism evidence="6 7">
    <name type="scientific">Azospirillum oleiclasticum</name>
    <dbReference type="NCBI Taxonomy" id="2735135"/>
    <lineage>
        <taxon>Bacteria</taxon>
        <taxon>Pseudomonadati</taxon>
        <taxon>Pseudomonadota</taxon>
        <taxon>Alphaproteobacteria</taxon>
        <taxon>Rhodospirillales</taxon>
        <taxon>Azospirillaceae</taxon>
        <taxon>Azospirillum</taxon>
    </lineage>
</organism>